<evidence type="ECO:0000256" key="1">
    <source>
        <dbReference type="SAM" id="MobiDB-lite"/>
    </source>
</evidence>
<evidence type="ECO:0000313" key="4">
    <source>
        <dbReference type="WBParaSite" id="MBELARI_LOCUS21851"/>
    </source>
</evidence>
<dbReference type="Pfam" id="PF00567">
    <property type="entry name" value="TUDOR"/>
    <property type="match status" value="1"/>
</dbReference>
<feature type="compositionally biased region" description="Polar residues" evidence="1">
    <location>
        <begin position="295"/>
        <end position="313"/>
    </location>
</feature>
<name>A0AAF3J7Z6_9BILA</name>
<proteinExistence type="predicted"/>
<feature type="compositionally biased region" description="Pro residues" evidence="1">
    <location>
        <begin position="350"/>
        <end position="364"/>
    </location>
</feature>
<feature type="compositionally biased region" description="Basic and acidic residues" evidence="1">
    <location>
        <begin position="314"/>
        <end position="328"/>
    </location>
</feature>
<dbReference type="Gene3D" id="2.30.30.140">
    <property type="match status" value="1"/>
</dbReference>
<dbReference type="AlphaFoldDB" id="A0AAF3J7Z6"/>
<feature type="region of interest" description="Disordered" evidence="1">
    <location>
        <begin position="343"/>
        <end position="389"/>
    </location>
</feature>
<keyword evidence="3" id="KW-1185">Reference proteome</keyword>
<evidence type="ECO:0000313" key="3">
    <source>
        <dbReference type="Proteomes" id="UP000887575"/>
    </source>
</evidence>
<accession>A0AAF3J7Z6</accession>
<dbReference type="Proteomes" id="UP000887575">
    <property type="component" value="Unassembled WGS sequence"/>
</dbReference>
<evidence type="ECO:0000259" key="2">
    <source>
        <dbReference type="Pfam" id="PF00567"/>
    </source>
</evidence>
<dbReference type="InterPro" id="IPR002999">
    <property type="entry name" value="Tudor"/>
</dbReference>
<organism evidence="3 4">
    <name type="scientific">Mesorhabditis belari</name>
    <dbReference type="NCBI Taxonomy" id="2138241"/>
    <lineage>
        <taxon>Eukaryota</taxon>
        <taxon>Metazoa</taxon>
        <taxon>Ecdysozoa</taxon>
        <taxon>Nematoda</taxon>
        <taxon>Chromadorea</taxon>
        <taxon>Rhabditida</taxon>
        <taxon>Rhabditina</taxon>
        <taxon>Rhabditomorpha</taxon>
        <taxon>Rhabditoidea</taxon>
        <taxon>Rhabditidae</taxon>
        <taxon>Mesorhabditinae</taxon>
        <taxon>Mesorhabditis</taxon>
    </lineage>
</organism>
<protein>
    <submittedName>
        <fullName evidence="4">Tudor domain-containing protein</fullName>
    </submittedName>
</protein>
<dbReference type="WBParaSite" id="MBELARI_LOCUS21851">
    <property type="protein sequence ID" value="MBELARI_LOCUS21851"/>
    <property type="gene ID" value="MBELARI_LOCUS21851"/>
</dbReference>
<reference evidence="4" key="1">
    <citation type="submission" date="2024-02" db="UniProtKB">
        <authorList>
            <consortium name="WormBaseParasite"/>
        </authorList>
    </citation>
    <scope>IDENTIFICATION</scope>
</reference>
<feature type="compositionally biased region" description="Basic and acidic residues" evidence="1">
    <location>
        <begin position="211"/>
        <end position="230"/>
    </location>
</feature>
<feature type="region of interest" description="Disordered" evidence="1">
    <location>
        <begin position="81"/>
        <end position="328"/>
    </location>
</feature>
<dbReference type="SUPFAM" id="SSF63748">
    <property type="entry name" value="Tudor/PWWP/MBT"/>
    <property type="match status" value="1"/>
</dbReference>
<feature type="compositionally biased region" description="Gly residues" evidence="1">
    <location>
        <begin position="93"/>
        <end position="129"/>
    </location>
</feature>
<feature type="domain" description="Tudor" evidence="2">
    <location>
        <begin position="673"/>
        <end position="776"/>
    </location>
</feature>
<feature type="compositionally biased region" description="Basic and acidic residues" evidence="1">
    <location>
        <begin position="238"/>
        <end position="254"/>
    </location>
</feature>
<sequence length="855" mass="98084">MIAGMEDALDKLNSMLMGGTVPTHKIMKEFEKMFGFSVPLDKGGFRQVEDALRSRTDLFELRGLNWHAIPTSSTARLAKEIDLSQRGGRGGERSGGGGVGGRNGGGGGGRGNRVGGGGYRGGSRGGGASFHGASFARVPQTAPNIPQTFSKNSTYRGGDADNTSNDWKTSQRSLTSSFHDYNYSSTKNDRYDSDYRNHDRNEYNSRNYNRANDREDYSRSPENRENDYRRQSNYTDQHNNRYHDDRRSYRDDARNYGNQSDNYRDYERRDFDETQDYDGHRDYNRHRDYDDYPQSHGQNDYQSRDTTYYNEASSSKDYRDDRSQDHWESDDRREYYNDYAPQNHQQQSAVPPPGLAAVRPPPGFEPNGQEGRQYERSRASSETTSQTPSITPSMVLNLIVDLFKGRSKRLSFAELDALFEQKNNSIAKSIAAYKEAPTLELFVKKFIHKAEDKLRIEGDFLYSLKIHHSPEPESIIHPNYRQDWWNFYVQLHEYLGTEPVLMASLLANLSNHADQQQKFKIALIKVYMRPDLLSKGLCRSFYFTVEKKPVVIQALGEAPNEDIYRETVMFMPELLPEDRPALQFLRSADRTPVDPAPSVKSGTPSYCSAITSPTIEQMQDYEKAIPPLQQNDELPPIINERIRHELVPGNDEAKFNQYEGKKIRIMGPLTSLDEFWVIFEDDEDTYATMREDVEAAWKKPVPSLYSLWRENDAAIYRADGRGKSTGYHRANLRKTPNREGVEIELVDAGGRKFVPLRDITPLPRDLSIQPAIALRCGVLPFSITDPDRYRSIMKEVEEMQALPDYSLTLSKIQTFTDDGRFIVDISINNNEDLRKKFFMDKAIQRLNMPLCLFEK</sequence>
<feature type="compositionally biased region" description="Polar residues" evidence="1">
    <location>
        <begin position="380"/>
        <end position="389"/>
    </location>
</feature>
<feature type="compositionally biased region" description="Basic and acidic residues" evidence="1">
    <location>
        <begin position="262"/>
        <end position="290"/>
    </location>
</feature>
<feature type="compositionally biased region" description="Polar residues" evidence="1">
    <location>
        <begin position="141"/>
        <end position="186"/>
    </location>
</feature>
<feature type="compositionally biased region" description="Basic and acidic residues" evidence="1">
    <location>
        <begin position="187"/>
        <end position="203"/>
    </location>
</feature>